<dbReference type="InterPro" id="IPR011075">
    <property type="entry name" value="TetR_C"/>
</dbReference>
<dbReference type="InterPro" id="IPR009057">
    <property type="entry name" value="Homeodomain-like_sf"/>
</dbReference>
<evidence type="ECO:0000313" key="4">
    <source>
        <dbReference type="EMBL" id="MEJ1090000.1"/>
    </source>
</evidence>
<dbReference type="RefSeq" id="WP_337333642.1">
    <property type="nucleotide sequence ID" value="NZ_JBBDGM010000023.1"/>
</dbReference>
<evidence type="ECO:0000259" key="3">
    <source>
        <dbReference type="Pfam" id="PF16925"/>
    </source>
</evidence>
<keyword evidence="5" id="KW-1185">Reference proteome</keyword>
<gene>
    <name evidence="4" type="ORF">WDU99_16905</name>
</gene>
<sequence>MGETVVDGRRARGDASRRSVLTFATDLASVEGLDGLSIGRLADASGHSKSSIAGLFQNKVGLQLATVAAGRDVFMRVVVERAREQERGLDRLVALMHHLIEYSRTRVFSGGCFFAAIASDFDSKPGPVRDAVREAMTLWYDYVEMQVGYAVDAGELDLDASGAAQLAFTLPALYEQANARSLLYSSDEPYRLAARGMCEALTAAGAAPAALELLRR</sequence>
<dbReference type="EMBL" id="JBBDGM010000023">
    <property type="protein sequence ID" value="MEJ1090000.1"/>
    <property type="molecule type" value="Genomic_DNA"/>
</dbReference>
<feature type="domain" description="Tetracyclin repressor-like C-terminal" evidence="3">
    <location>
        <begin position="88"/>
        <end position="196"/>
    </location>
</feature>
<comment type="caution">
    <text evidence="4">The sequence shown here is derived from an EMBL/GenBank/DDBJ whole genome shotgun (WGS) entry which is preliminary data.</text>
</comment>
<evidence type="ECO:0000256" key="1">
    <source>
        <dbReference type="ARBA" id="ARBA00023015"/>
    </source>
</evidence>
<organism evidence="4 5">
    <name type="scientific">Microbacterium bandirmense</name>
    <dbReference type="NCBI Taxonomy" id="3122050"/>
    <lineage>
        <taxon>Bacteria</taxon>
        <taxon>Bacillati</taxon>
        <taxon>Actinomycetota</taxon>
        <taxon>Actinomycetes</taxon>
        <taxon>Micrococcales</taxon>
        <taxon>Microbacteriaceae</taxon>
        <taxon>Microbacterium</taxon>
    </lineage>
</organism>
<keyword evidence="2" id="KW-0804">Transcription</keyword>
<evidence type="ECO:0000256" key="2">
    <source>
        <dbReference type="ARBA" id="ARBA00023163"/>
    </source>
</evidence>
<dbReference type="PANTHER" id="PTHR47506:SF6">
    <property type="entry name" value="HTH-TYPE TRANSCRIPTIONAL REPRESSOR NEMR"/>
    <property type="match status" value="1"/>
</dbReference>
<name>A0ABU8LG76_9MICO</name>
<dbReference type="SUPFAM" id="SSF46689">
    <property type="entry name" value="Homeodomain-like"/>
    <property type="match status" value="1"/>
</dbReference>
<dbReference type="InterPro" id="IPR036271">
    <property type="entry name" value="Tet_transcr_reg_TetR-rel_C_sf"/>
</dbReference>
<dbReference type="Proteomes" id="UP001371224">
    <property type="component" value="Unassembled WGS sequence"/>
</dbReference>
<protein>
    <submittedName>
        <fullName evidence="4">TetR/AcrR family transcriptional regulator</fullName>
    </submittedName>
</protein>
<dbReference type="Gene3D" id="1.10.10.60">
    <property type="entry name" value="Homeodomain-like"/>
    <property type="match status" value="1"/>
</dbReference>
<reference evidence="4 5" key="1">
    <citation type="submission" date="2024-02" db="EMBL/GenBank/DDBJ databases">
        <authorList>
            <person name="Saticioglu I.B."/>
        </authorList>
    </citation>
    <scope>NUCLEOTIDE SEQUENCE [LARGE SCALE GENOMIC DNA]</scope>
    <source>
        <strain evidence="4 5">Mu-80</strain>
    </source>
</reference>
<proteinExistence type="predicted"/>
<dbReference type="Gene3D" id="1.10.357.10">
    <property type="entry name" value="Tetracycline Repressor, domain 2"/>
    <property type="match status" value="1"/>
</dbReference>
<evidence type="ECO:0000313" key="5">
    <source>
        <dbReference type="Proteomes" id="UP001371224"/>
    </source>
</evidence>
<accession>A0ABU8LG76</accession>
<dbReference type="Pfam" id="PF16925">
    <property type="entry name" value="TetR_C_13"/>
    <property type="match status" value="1"/>
</dbReference>
<dbReference type="PANTHER" id="PTHR47506">
    <property type="entry name" value="TRANSCRIPTIONAL REGULATORY PROTEIN"/>
    <property type="match status" value="1"/>
</dbReference>
<dbReference type="SUPFAM" id="SSF48498">
    <property type="entry name" value="Tetracyclin repressor-like, C-terminal domain"/>
    <property type="match status" value="1"/>
</dbReference>
<keyword evidence="1" id="KW-0805">Transcription regulation</keyword>